<dbReference type="EMBL" id="CASHTH010001481">
    <property type="protein sequence ID" value="CAI8015937.1"/>
    <property type="molecule type" value="Genomic_DNA"/>
</dbReference>
<sequence>KVLTTCNLLWAVGGITGIGVLLITADTIAQLLTSPELVSDAEDPSGTTDSDIPRDTHDMLLTRVRHRHVIQLLIYAYLILLQWWVSSCLPDSESENQCLNDAKSIAMLIYISSIVAGGDWTGKFFGEELHQHQCRHISRVGS</sequence>
<evidence type="ECO:0000313" key="2">
    <source>
        <dbReference type="Proteomes" id="UP001174909"/>
    </source>
</evidence>
<accession>A0AA35RRI5</accession>
<dbReference type="AlphaFoldDB" id="A0AA35RRI5"/>
<feature type="non-terminal residue" evidence="1">
    <location>
        <position position="142"/>
    </location>
</feature>
<dbReference type="Proteomes" id="UP001174909">
    <property type="component" value="Unassembled WGS sequence"/>
</dbReference>
<keyword evidence="2" id="KW-1185">Reference proteome</keyword>
<feature type="non-terminal residue" evidence="1">
    <location>
        <position position="1"/>
    </location>
</feature>
<gene>
    <name evidence="1" type="ORF">GBAR_LOCUS9842</name>
</gene>
<organism evidence="1 2">
    <name type="scientific">Geodia barretti</name>
    <name type="common">Barrett's horny sponge</name>
    <dbReference type="NCBI Taxonomy" id="519541"/>
    <lineage>
        <taxon>Eukaryota</taxon>
        <taxon>Metazoa</taxon>
        <taxon>Porifera</taxon>
        <taxon>Demospongiae</taxon>
        <taxon>Heteroscleromorpha</taxon>
        <taxon>Tetractinellida</taxon>
        <taxon>Astrophorina</taxon>
        <taxon>Geodiidae</taxon>
        <taxon>Geodia</taxon>
    </lineage>
</organism>
<evidence type="ECO:0000313" key="1">
    <source>
        <dbReference type="EMBL" id="CAI8015937.1"/>
    </source>
</evidence>
<comment type="caution">
    <text evidence="1">The sequence shown here is derived from an EMBL/GenBank/DDBJ whole genome shotgun (WGS) entry which is preliminary data.</text>
</comment>
<protein>
    <submittedName>
        <fullName evidence="1">Uncharacterized protein</fullName>
    </submittedName>
</protein>
<reference evidence="1" key="1">
    <citation type="submission" date="2023-03" db="EMBL/GenBank/DDBJ databases">
        <authorList>
            <person name="Steffen K."/>
            <person name="Cardenas P."/>
        </authorList>
    </citation>
    <scope>NUCLEOTIDE SEQUENCE</scope>
</reference>
<proteinExistence type="predicted"/>
<name>A0AA35RRI5_GEOBA</name>